<organism evidence="1 2">
    <name type="scientific">Diphasiastrum complanatum</name>
    <name type="common">Issler's clubmoss</name>
    <name type="synonym">Lycopodium complanatum</name>
    <dbReference type="NCBI Taxonomy" id="34168"/>
    <lineage>
        <taxon>Eukaryota</taxon>
        <taxon>Viridiplantae</taxon>
        <taxon>Streptophyta</taxon>
        <taxon>Embryophyta</taxon>
        <taxon>Tracheophyta</taxon>
        <taxon>Lycopodiopsida</taxon>
        <taxon>Lycopodiales</taxon>
        <taxon>Lycopodiaceae</taxon>
        <taxon>Lycopodioideae</taxon>
        <taxon>Diphasiastrum</taxon>
    </lineage>
</organism>
<keyword evidence="2" id="KW-1185">Reference proteome</keyword>
<evidence type="ECO:0000313" key="2">
    <source>
        <dbReference type="Proteomes" id="UP001162992"/>
    </source>
</evidence>
<proteinExistence type="predicted"/>
<reference evidence="2" key="1">
    <citation type="journal article" date="2024" name="Proc. Natl. Acad. Sci. U.S.A.">
        <title>Extraordinary preservation of gene collinearity over three hundred million years revealed in homosporous lycophytes.</title>
        <authorList>
            <person name="Li C."/>
            <person name="Wickell D."/>
            <person name="Kuo L.Y."/>
            <person name="Chen X."/>
            <person name="Nie B."/>
            <person name="Liao X."/>
            <person name="Peng D."/>
            <person name="Ji J."/>
            <person name="Jenkins J."/>
            <person name="Williams M."/>
            <person name="Shu S."/>
            <person name="Plott C."/>
            <person name="Barry K."/>
            <person name="Rajasekar S."/>
            <person name="Grimwood J."/>
            <person name="Han X."/>
            <person name="Sun S."/>
            <person name="Hou Z."/>
            <person name="He W."/>
            <person name="Dai G."/>
            <person name="Sun C."/>
            <person name="Schmutz J."/>
            <person name="Leebens-Mack J.H."/>
            <person name="Li F.W."/>
            <person name="Wang L."/>
        </authorList>
    </citation>
    <scope>NUCLEOTIDE SEQUENCE [LARGE SCALE GENOMIC DNA]</scope>
    <source>
        <strain evidence="2">cv. PW_Plant_1</strain>
    </source>
</reference>
<evidence type="ECO:0000313" key="1">
    <source>
        <dbReference type="EMBL" id="KAJ7544682.1"/>
    </source>
</evidence>
<accession>A0ACC2CST1</accession>
<gene>
    <name evidence="1" type="ORF">O6H91_09G089100</name>
</gene>
<comment type="caution">
    <text evidence="1">The sequence shown here is derived from an EMBL/GenBank/DDBJ whole genome shotgun (WGS) entry which is preliminary data.</text>
</comment>
<dbReference type="EMBL" id="CM055100">
    <property type="protein sequence ID" value="KAJ7544682.1"/>
    <property type="molecule type" value="Genomic_DNA"/>
</dbReference>
<sequence length="365" mass="40231">MHVVTLLLLIRVSRSMLPLLRGDMRGILLLEMPLSTCTVSARACTMHMVFFAGCKSTMWCHGMIIDGGYEGLTMVGNALITMYGQCRALQDAKSVFGRTCHRDVISWNSMIAACTWNGRGKEALDYFDEMQRYDVKPNEITFVCALDACANLAILDMGQEIHAAIVDRGFEGQIIVGTALLNMYGKCGSLENATKVFGQLPKRDIVCWNAMIATYAQNGHDKEALDVFQRMLSNGIKPNGATFVGVLTACSHAGRVDDGRQFFLSMSQEHDIRYTVEHYKCLLDILGRAAGHLDEAEDLIKTMPFQSEASVWLCLLAACRVHGDVERGVRAVGHIFKLDPGKAAPYILLSNVHAATGRNDNAEKL</sequence>
<name>A0ACC2CST1_DIPCM</name>
<protein>
    <submittedName>
        <fullName evidence="1">Uncharacterized protein</fullName>
    </submittedName>
</protein>
<dbReference type="Proteomes" id="UP001162992">
    <property type="component" value="Chromosome 9"/>
</dbReference>